<dbReference type="SUPFAM" id="SSF52540">
    <property type="entry name" value="P-loop containing nucleoside triphosphate hydrolases"/>
    <property type="match status" value="1"/>
</dbReference>
<dbReference type="InterPro" id="IPR050678">
    <property type="entry name" value="DNA_Partitioning_ATPase"/>
</dbReference>
<evidence type="ECO:0000259" key="1">
    <source>
        <dbReference type="Pfam" id="PF13614"/>
    </source>
</evidence>
<dbReference type="InterPro" id="IPR027417">
    <property type="entry name" value="P-loop_NTPase"/>
</dbReference>
<sequence>MKILTLYHLKGGVGKTAAAVNLSYLAAAEGRRVLLCDLDPQGSASYYFRMRPARKVKVGKLLKSAKFAEKQVRESDYENLFLMPSDLVLRQLDAKLEAGKKSRSRLKRLFAGMEDEYDLIVVDAPPAITLLAENLFRASDLLLLPIIPTVLAHQAMLKVMEFMETEGLDTSRVRAFFSMADRRKKLHREFMKQLSADATRFLPAAIPYASAVENMGLERRPLPDYDRRSPATKAYRELWAQCAKLL</sequence>
<dbReference type="PANTHER" id="PTHR13696:SF52">
    <property type="entry name" value="PARA FAMILY PROTEIN CT_582"/>
    <property type="match status" value="1"/>
</dbReference>
<name>A0A842HDF3_9BACT</name>
<proteinExistence type="predicted"/>
<evidence type="ECO:0000313" key="2">
    <source>
        <dbReference type="EMBL" id="MBC2593574.1"/>
    </source>
</evidence>
<dbReference type="RefSeq" id="WP_185674579.1">
    <property type="nucleotide sequence ID" value="NZ_JACHVB010000014.1"/>
</dbReference>
<comment type="caution">
    <text evidence="2">The sequence shown here is derived from an EMBL/GenBank/DDBJ whole genome shotgun (WGS) entry which is preliminary data.</text>
</comment>
<dbReference type="Pfam" id="PF13614">
    <property type="entry name" value="AAA_31"/>
    <property type="match status" value="1"/>
</dbReference>
<dbReference type="PIRSF" id="PIRSF009320">
    <property type="entry name" value="Nuc_binding_HP_1000"/>
    <property type="match status" value="1"/>
</dbReference>
<protein>
    <submittedName>
        <fullName evidence="2">ParA family protein</fullName>
    </submittedName>
</protein>
<dbReference type="EMBL" id="JACHVB010000014">
    <property type="protein sequence ID" value="MBC2593574.1"/>
    <property type="molecule type" value="Genomic_DNA"/>
</dbReference>
<evidence type="ECO:0000313" key="3">
    <source>
        <dbReference type="Proteomes" id="UP000546464"/>
    </source>
</evidence>
<keyword evidence="3" id="KW-1185">Reference proteome</keyword>
<dbReference type="InterPro" id="IPR025669">
    <property type="entry name" value="AAA_dom"/>
</dbReference>
<dbReference type="Gene3D" id="3.40.50.300">
    <property type="entry name" value="P-loop containing nucleotide triphosphate hydrolases"/>
    <property type="match status" value="1"/>
</dbReference>
<reference evidence="2 3" key="1">
    <citation type="submission" date="2020-07" db="EMBL/GenBank/DDBJ databases">
        <authorList>
            <person name="Feng X."/>
        </authorList>
    </citation>
    <scope>NUCLEOTIDE SEQUENCE [LARGE SCALE GENOMIC DNA]</scope>
    <source>
        <strain evidence="2 3">JCM31066</strain>
    </source>
</reference>
<dbReference type="Proteomes" id="UP000546464">
    <property type="component" value="Unassembled WGS sequence"/>
</dbReference>
<dbReference type="PANTHER" id="PTHR13696">
    <property type="entry name" value="P-LOOP CONTAINING NUCLEOSIDE TRIPHOSPHATE HYDROLASE"/>
    <property type="match status" value="1"/>
</dbReference>
<accession>A0A842HDF3</accession>
<dbReference type="CDD" id="cd02042">
    <property type="entry name" value="ParAB_family"/>
    <property type="match status" value="1"/>
</dbReference>
<dbReference type="AlphaFoldDB" id="A0A842HDF3"/>
<organism evidence="2 3">
    <name type="scientific">Ruficoccus amylovorans</name>
    <dbReference type="NCBI Taxonomy" id="1804625"/>
    <lineage>
        <taxon>Bacteria</taxon>
        <taxon>Pseudomonadati</taxon>
        <taxon>Verrucomicrobiota</taxon>
        <taxon>Opitutia</taxon>
        <taxon>Puniceicoccales</taxon>
        <taxon>Cerasicoccaceae</taxon>
        <taxon>Ruficoccus</taxon>
    </lineage>
</organism>
<gene>
    <name evidence="2" type="ORF">H5P28_04795</name>
</gene>
<feature type="domain" description="AAA" evidence="1">
    <location>
        <begin position="1"/>
        <end position="164"/>
    </location>
</feature>